<comment type="caution">
    <text evidence="2">The sequence shown here is derived from an EMBL/GenBank/DDBJ whole genome shotgun (WGS) entry which is preliminary data.</text>
</comment>
<dbReference type="EMBL" id="WHWC01000014">
    <property type="protein sequence ID" value="KAG8370340.1"/>
    <property type="molecule type" value="Genomic_DNA"/>
</dbReference>
<keyword evidence="1" id="KW-1133">Transmembrane helix</keyword>
<protein>
    <submittedName>
        <fullName evidence="2">Uncharacterized protein</fullName>
    </submittedName>
</protein>
<proteinExistence type="predicted"/>
<evidence type="ECO:0000256" key="1">
    <source>
        <dbReference type="SAM" id="Phobius"/>
    </source>
</evidence>
<evidence type="ECO:0000313" key="2">
    <source>
        <dbReference type="EMBL" id="KAG8370340.1"/>
    </source>
</evidence>
<keyword evidence="3" id="KW-1185">Reference proteome</keyword>
<evidence type="ECO:0000313" key="3">
    <source>
        <dbReference type="Proteomes" id="UP000826271"/>
    </source>
</evidence>
<sequence length="97" mass="10901">MSYNAGLDFEERESHEEVKVDVIEIGRENDCGGIDWKWLAIGGTVALVCGLQTGVIGKALLVGAGQRVARRRRRHRLHCLFKFSSLSWDVDDSHLCF</sequence>
<name>A0AAV6WN76_9LAMI</name>
<dbReference type="AlphaFoldDB" id="A0AAV6WN76"/>
<keyword evidence="1" id="KW-0812">Transmembrane</keyword>
<gene>
    <name evidence="2" type="ORF">BUALT_Bualt14G0106600</name>
</gene>
<feature type="transmembrane region" description="Helical" evidence="1">
    <location>
        <begin position="38"/>
        <end position="64"/>
    </location>
</feature>
<keyword evidence="1" id="KW-0472">Membrane</keyword>
<accession>A0AAV6WN76</accession>
<organism evidence="2 3">
    <name type="scientific">Buddleja alternifolia</name>
    <dbReference type="NCBI Taxonomy" id="168488"/>
    <lineage>
        <taxon>Eukaryota</taxon>
        <taxon>Viridiplantae</taxon>
        <taxon>Streptophyta</taxon>
        <taxon>Embryophyta</taxon>
        <taxon>Tracheophyta</taxon>
        <taxon>Spermatophyta</taxon>
        <taxon>Magnoliopsida</taxon>
        <taxon>eudicotyledons</taxon>
        <taxon>Gunneridae</taxon>
        <taxon>Pentapetalae</taxon>
        <taxon>asterids</taxon>
        <taxon>lamiids</taxon>
        <taxon>Lamiales</taxon>
        <taxon>Scrophulariaceae</taxon>
        <taxon>Buddlejeae</taxon>
        <taxon>Buddleja</taxon>
    </lineage>
</organism>
<dbReference type="Proteomes" id="UP000826271">
    <property type="component" value="Unassembled WGS sequence"/>
</dbReference>
<reference evidence="2" key="1">
    <citation type="submission" date="2019-10" db="EMBL/GenBank/DDBJ databases">
        <authorList>
            <person name="Zhang R."/>
            <person name="Pan Y."/>
            <person name="Wang J."/>
            <person name="Ma R."/>
            <person name="Yu S."/>
        </authorList>
    </citation>
    <scope>NUCLEOTIDE SEQUENCE</scope>
    <source>
        <strain evidence="2">LA-IB0</strain>
        <tissue evidence="2">Leaf</tissue>
    </source>
</reference>